<proteinExistence type="predicted"/>
<reference evidence="2" key="1">
    <citation type="submission" date="2019-09" db="EMBL/GenBank/DDBJ databases">
        <authorList>
            <person name="Li J."/>
        </authorList>
    </citation>
    <scope>NUCLEOTIDE SEQUENCE [LARGE SCALE GENOMIC DNA]</scope>
    <source>
        <strain evidence="2">JCM 14732</strain>
    </source>
</reference>
<dbReference type="EMBL" id="SDPQ02000003">
    <property type="protein sequence ID" value="KAA1395838.1"/>
    <property type="molecule type" value="Genomic_DNA"/>
</dbReference>
<dbReference type="RefSeq" id="WP_149690487.1">
    <property type="nucleotide sequence ID" value="NZ_SDPQ02000003.1"/>
</dbReference>
<keyword evidence="1" id="KW-0812">Transmembrane</keyword>
<feature type="transmembrane region" description="Helical" evidence="1">
    <location>
        <begin position="21"/>
        <end position="41"/>
    </location>
</feature>
<keyword evidence="3" id="KW-1185">Reference proteome</keyword>
<accession>A0A5M4FBS3</accession>
<dbReference type="Proteomes" id="UP000380867">
    <property type="component" value="Unassembled WGS sequence"/>
</dbReference>
<keyword evidence="1" id="KW-0472">Membrane</keyword>
<comment type="caution">
    <text evidence="2">The sequence shown here is derived from an EMBL/GenBank/DDBJ whole genome shotgun (WGS) entry which is preliminary data.</text>
</comment>
<evidence type="ECO:0000313" key="2">
    <source>
        <dbReference type="EMBL" id="KAA1395838.1"/>
    </source>
</evidence>
<keyword evidence="1" id="KW-1133">Transmembrane helix</keyword>
<dbReference type="AlphaFoldDB" id="A0A5M4FBS3"/>
<evidence type="ECO:0000313" key="3">
    <source>
        <dbReference type="Proteomes" id="UP000380867"/>
    </source>
</evidence>
<feature type="transmembrane region" description="Helical" evidence="1">
    <location>
        <begin position="96"/>
        <end position="115"/>
    </location>
</feature>
<dbReference type="Pfam" id="PF19853">
    <property type="entry name" value="DUF6328"/>
    <property type="match status" value="1"/>
</dbReference>
<dbReference type="InterPro" id="IPR046291">
    <property type="entry name" value="DUF6328"/>
</dbReference>
<protein>
    <submittedName>
        <fullName evidence="2">Sodium:proton antiporter</fullName>
    </submittedName>
</protein>
<sequence length="150" mass="16688">MATSSQQGKVDRNWQELLQELRVAQTGVQILTGFLLTLPFTPRFEDLEESRHAVYAAVLCCAVAATFLLMTPVALHRALFHRHARPWLVEAAHHSSRWGLGTLALANVGAVWLILDVVATTWVAWLVATLVVLFVLVAWVLVPAREVKID</sequence>
<feature type="transmembrane region" description="Helical" evidence="1">
    <location>
        <begin position="121"/>
        <end position="142"/>
    </location>
</feature>
<name>A0A5M4FBS3_9ACTN</name>
<organism evidence="2 3">
    <name type="scientific">Aeromicrobium ginsengisoli</name>
    <dbReference type="NCBI Taxonomy" id="363867"/>
    <lineage>
        <taxon>Bacteria</taxon>
        <taxon>Bacillati</taxon>
        <taxon>Actinomycetota</taxon>
        <taxon>Actinomycetes</taxon>
        <taxon>Propionibacteriales</taxon>
        <taxon>Nocardioidaceae</taxon>
        <taxon>Aeromicrobium</taxon>
    </lineage>
</organism>
<evidence type="ECO:0000256" key="1">
    <source>
        <dbReference type="SAM" id="Phobius"/>
    </source>
</evidence>
<dbReference type="OrthoDB" id="3625784at2"/>
<feature type="transmembrane region" description="Helical" evidence="1">
    <location>
        <begin position="53"/>
        <end position="75"/>
    </location>
</feature>
<gene>
    <name evidence="2" type="ORF">ESP70_017030</name>
</gene>